<dbReference type="InterPro" id="IPR029501">
    <property type="entry name" value="EndoU_bac"/>
</dbReference>
<gene>
    <name evidence="2" type="ORF">BH720_01075</name>
</gene>
<organism evidence="2">
    <name type="scientific">Desertifilum tharense IPPAS B-1220</name>
    <dbReference type="NCBI Taxonomy" id="1781255"/>
    <lineage>
        <taxon>Bacteria</taxon>
        <taxon>Bacillati</taxon>
        <taxon>Cyanobacteriota</taxon>
        <taxon>Cyanophyceae</taxon>
        <taxon>Desertifilales</taxon>
        <taxon>Desertifilaceae</taxon>
        <taxon>Desertifilum</taxon>
    </lineage>
</organism>
<feature type="domain" description="Bacterial EndoU nuclease" evidence="1">
    <location>
        <begin position="54"/>
        <end position="188"/>
    </location>
</feature>
<dbReference type="AlphaFoldDB" id="A0A1E5QQY2"/>
<protein>
    <recommendedName>
        <fullName evidence="1">Bacterial EndoU nuclease domain-containing protein</fullName>
    </recommendedName>
</protein>
<name>A0A1E5QQY2_9CYAN</name>
<dbReference type="STRING" id="1781255.BH720_01075"/>
<dbReference type="Pfam" id="PF14436">
    <property type="entry name" value="EndoU_bacteria"/>
    <property type="match status" value="1"/>
</dbReference>
<evidence type="ECO:0000313" key="2">
    <source>
        <dbReference type="EMBL" id="OEJ77056.1"/>
    </source>
</evidence>
<proteinExistence type="predicted"/>
<accession>A0A1E5QQY2</accession>
<reference evidence="2" key="1">
    <citation type="submission" date="2016-09" db="EMBL/GenBank/DDBJ databases">
        <title>Draft genome of thermotolerant cyanobacterium Desertifilum sp. strain IPPAS B-1220.</title>
        <authorList>
            <person name="Sinetova M.A."/>
            <person name="Bolakhan K."/>
            <person name="Zayadan B.K."/>
            <person name="Mironov K.S."/>
            <person name="Ustinova V."/>
            <person name="Kupriyanova E.V."/>
            <person name="Sidorov R.A."/>
            <person name="Skrypnik A.N."/>
            <person name="Gogoleva N.E."/>
            <person name="Gogolev Y.V."/>
            <person name="Los D.A."/>
        </authorList>
    </citation>
    <scope>NUCLEOTIDE SEQUENCE [LARGE SCALE GENOMIC DNA]</scope>
    <source>
        <strain evidence="2">IPPAS B-1220</strain>
    </source>
</reference>
<dbReference type="RefSeq" id="WP_069965296.1">
    <property type="nucleotide sequence ID" value="NZ_CM124774.1"/>
</dbReference>
<comment type="caution">
    <text evidence="2">The sequence shown here is derived from an EMBL/GenBank/DDBJ whole genome shotgun (WGS) entry which is preliminary data.</text>
</comment>
<sequence>MPHLKIAWTRWLSLFGLTLAAWAIAIAPLAQSAQGITCNPQDKWIAASNAQQINQLHIFCGESQGDRLLGLHSRPNGQNPPTVAQLQITQPPNAQGIYGVQWRHRDGSASKFSTFFPDRCSKQQVLNSIAYAATHPIACPATAPRWAWCGRNSPRENSQQFCQANNGTPFAIAGARLRDGRINTAFPIRQ</sequence>
<evidence type="ECO:0000259" key="1">
    <source>
        <dbReference type="Pfam" id="PF14436"/>
    </source>
</evidence>
<dbReference type="EMBL" id="MJGC01000016">
    <property type="protein sequence ID" value="OEJ77056.1"/>
    <property type="molecule type" value="Genomic_DNA"/>
</dbReference>
<dbReference type="OrthoDB" id="9809490at2"/>
<dbReference type="GO" id="GO:0004519">
    <property type="term" value="F:endonuclease activity"/>
    <property type="evidence" value="ECO:0007669"/>
    <property type="project" value="InterPro"/>
</dbReference>